<evidence type="ECO:0000313" key="8">
    <source>
        <dbReference type="EMBL" id="SNR56479.1"/>
    </source>
</evidence>
<evidence type="ECO:0000256" key="4">
    <source>
        <dbReference type="ARBA" id="ARBA00023163"/>
    </source>
</evidence>
<dbReference type="InterPro" id="IPR009057">
    <property type="entry name" value="Homeodomain-like_sf"/>
</dbReference>
<feature type="DNA-binding region" description="H-T-H motif" evidence="5">
    <location>
        <begin position="38"/>
        <end position="57"/>
    </location>
</feature>
<dbReference type="RefSeq" id="WP_179278817.1">
    <property type="nucleotide sequence ID" value="NZ_FZNP01000004.1"/>
</dbReference>
<keyword evidence="1" id="KW-0678">Repressor</keyword>
<name>A0A238XEX5_9ACTN</name>
<dbReference type="PANTHER" id="PTHR30055">
    <property type="entry name" value="HTH-TYPE TRANSCRIPTIONAL REGULATOR RUTR"/>
    <property type="match status" value="1"/>
</dbReference>
<keyword evidence="3 5" id="KW-0238">DNA-binding</keyword>
<evidence type="ECO:0000256" key="2">
    <source>
        <dbReference type="ARBA" id="ARBA00023015"/>
    </source>
</evidence>
<accession>A0A238XEX5</accession>
<dbReference type="SUPFAM" id="SSF48498">
    <property type="entry name" value="Tetracyclin repressor-like, C-terminal domain"/>
    <property type="match status" value="1"/>
</dbReference>
<dbReference type="GO" id="GO:0000976">
    <property type="term" value="F:transcription cis-regulatory region binding"/>
    <property type="evidence" value="ECO:0007669"/>
    <property type="project" value="TreeGrafter"/>
</dbReference>
<reference evidence="9" key="1">
    <citation type="submission" date="2017-06" db="EMBL/GenBank/DDBJ databases">
        <authorList>
            <person name="Varghese N."/>
            <person name="Submissions S."/>
        </authorList>
    </citation>
    <scope>NUCLEOTIDE SEQUENCE [LARGE SCALE GENOMIC DNA]</scope>
    <source>
        <strain evidence="9">DSM 44485</strain>
    </source>
</reference>
<keyword evidence="9" id="KW-1185">Reference proteome</keyword>
<gene>
    <name evidence="8" type="ORF">SAMN06265355_104188</name>
</gene>
<dbReference type="InterPro" id="IPR050109">
    <property type="entry name" value="HTH-type_TetR-like_transc_reg"/>
</dbReference>
<organism evidence="8 9">
    <name type="scientific">Actinomadura mexicana</name>
    <dbReference type="NCBI Taxonomy" id="134959"/>
    <lineage>
        <taxon>Bacteria</taxon>
        <taxon>Bacillati</taxon>
        <taxon>Actinomycetota</taxon>
        <taxon>Actinomycetes</taxon>
        <taxon>Streptosporangiales</taxon>
        <taxon>Thermomonosporaceae</taxon>
        <taxon>Actinomadura</taxon>
    </lineage>
</organism>
<feature type="compositionally biased region" description="Low complexity" evidence="6">
    <location>
        <begin position="205"/>
        <end position="219"/>
    </location>
</feature>
<dbReference type="AlphaFoldDB" id="A0A238XEX5"/>
<feature type="domain" description="HTH tetR-type" evidence="7">
    <location>
        <begin position="15"/>
        <end position="75"/>
    </location>
</feature>
<dbReference type="Pfam" id="PF13977">
    <property type="entry name" value="TetR_C_6"/>
    <property type="match status" value="1"/>
</dbReference>
<evidence type="ECO:0000256" key="3">
    <source>
        <dbReference type="ARBA" id="ARBA00023125"/>
    </source>
</evidence>
<keyword evidence="2" id="KW-0805">Transcription regulation</keyword>
<feature type="region of interest" description="Disordered" evidence="6">
    <location>
        <begin position="205"/>
        <end position="227"/>
    </location>
</feature>
<dbReference type="SUPFAM" id="SSF46689">
    <property type="entry name" value="Homeodomain-like"/>
    <property type="match status" value="1"/>
</dbReference>
<dbReference type="PROSITE" id="PS50977">
    <property type="entry name" value="HTH_TETR_2"/>
    <property type="match status" value="1"/>
</dbReference>
<sequence length="227" mass="24655">MPPSPRPKTSSAKGIETRERIVEVAVRFIARNGARGTSLSDIAAEAGVSQAGLLYHFGSKEALLNAVLDRYLEFTEQWLWGDGPDPGLGILWIIARHMADWPSQPHDDSVYSLIGLNTVVLAENVGKDTDLHPRLAEGYWTTIDRVAATLRSAQKRGEMRDDVDPRLKAMEIIAFCYGLEAAWLVNPTVPVADAAAQWAAQQTALLTTEPTTSSPRSSASPPPATHS</sequence>
<keyword evidence="4" id="KW-0804">Transcription</keyword>
<evidence type="ECO:0000313" key="9">
    <source>
        <dbReference type="Proteomes" id="UP000198420"/>
    </source>
</evidence>
<dbReference type="Proteomes" id="UP000198420">
    <property type="component" value="Unassembled WGS sequence"/>
</dbReference>
<dbReference type="InterPro" id="IPR039538">
    <property type="entry name" value="BetI_C"/>
</dbReference>
<dbReference type="Pfam" id="PF00440">
    <property type="entry name" value="TetR_N"/>
    <property type="match status" value="1"/>
</dbReference>
<evidence type="ECO:0000256" key="1">
    <source>
        <dbReference type="ARBA" id="ARBA00022491"/>
    </source>
</evidence>
<dbReference type="PANTHER" id="PTHR30055:SF234">
    <property type="entry name" value="HTH-TYPE TRANSCRIPTIONAL REGULATOR BETI"/>
    <property type="match status" value="1"/>
</dbReference>
<proteinExistence type="predicted"/>
<protein>
    <submittedName>
        <fullName evidence="8">Transcriptional regulator, TetR family</fullName>
    </submittedName>
</protein>
<dbReference type="InterPro" id="IPR036271">
    <property type="entry name" value="Tet_transcr_reg_TetR-rel_C_sf"/>
</dbReference>
<dbReference type="Gene3D" id="1.10.357.10">
    <property type="entry name" value="Tetracycline Repressor, domain 2"/>
    <property type="match status" value="1"/>
</dbReference>
<evidence type="ECO:0000256" key="6">
    <source>
        <dbReference type="SAM" id="MobiDB-lite"/>
    </source>
</evidence>
<dbReference type="PRINTS" id="PR00455">
    <property type="entry name" value="HTHTETR"/>
</dbReference>
<dbReference type="InterPro" id="IPR001647">
    <property type="entry name" value="HTH_TetR"/>
</dbReference>
<dbReference type="GO" id="GO:0003700">
    <property type="term" value="F:DNA-binding transcription factor activity"/>
    <property type="evidence" value="ECO:0007669"/>
    <property type="project" value="TreeGrafter"/>
</dbReference>
<evidence type="ECO:0000259" key="7">
    <source>
        <dbReference type="PROSITE" id="PS50977"/>
    </source>
</evidence>
<evidence type="ECO:0000256" key="5">
    <source>
        <dbReference type="PROSITE-ProRule" id="PRU00335"/>
    </source>
</evidence>
<dbReference type="EMBL" id="FZNP01000004">
    <property type="protein sequence ID" value="SNR56479.1"/>
    <property type="molecule type" value="Genomic_DNA"/>
</dbReference>